<dbReference type="EMBL" id="GBRH01222835">
    <property type="protein sequence ID" value="JAD75060.1"/>
    <property type="molecule type" value="Transcribed_RNA"/>
</dbReference>
<proteinExistence type="predicted"/>
<organism evidence="2">
    <name type="scientific">Arundo donax</name>
    <name type="common">Giant reed</name>
    <name type="synonym">Donax arundinaceus</name>
    <dbReference type="NCBI Taxonomy" id="35708"/>
    <lineage>
        <taxon>Eukaryota</taxon>
        <taxon>Viridiplantae</taxon>
        <taxon>Streptophyta</taxon>
        <taxon>Embryophyta</taxon>
        <taxon>Tracheophyta</taxon>
        <taxon>Spermatophyta</taxon>
        <taxon>Magnoliopsida</taxon>
        <taxon>Liliopsida</taxon>
        <taxon>Poales</taxon>
        <taxon>Poaceae</taxon>
        <taxon>PACMAD clade</taxon>
        <taxon>Arundinoideae</taxon>
        <taxon>Arundineae</taxon>
        <taxon>Arundo</taxon>
    </lineage>
</organism>
<feature type="region of interest" description="Disordered" evidence="1">
    <location>
        <begin position="83"/>
        <end position="111"/>
    </location>
</feature>
<feature type="compositionally biased region" description="Polar residues" evidence="1">
    <location>
        <begin position="94"/>
        <end position="111"/>
    </location>
</feature>
<evidence type="ECO:0000313" key="2">
    <source>
        <dbReference type="EMBL" id="JAD75060.1"/>
    </source>
</evidence>
<dbReference type="AlphaFoldDB" id="A0A0A9CNT7"/>
<reference evidence="2" key="2">
    <citation type="journal article" date="2015" name="Data Brief">
        <title>Shoot transcriptome of the giant reed, Arundo donax.</title>
        <authorList>
            <person name="Barrero R.A."/>
            <person name="Guerrero F.D."/>
            <person name="Moolhuijzen P."/>
            <person name="Goolsby J.A."/>
            <person name="Tidwell J."/>
            <person name="Bellgard S.E."/>
            <person name="Bellgard M.I."/>
        </authorList>
    </citation>
    <scope>NUCLEOTIDE SEQUENCE</scope>
    <source>
        <tissue evidence="2">Shoot tissue taken approximately 20 cm above the soil surface</tissue>
    </source>
</reference>
<accession>A0A0A9CNT7</accession>
<name>A0A0A9CNT7_ARUDO</name>
<reference evidence="2" key="1">
    <citation type="submission" date="2014-09" db="EMBL/GenBank/DDBJ databases">
        <authorList>
            <person name="Magalhaes I.L.F."/>
            <person name="Oliveira U."/>
            <person name="Santos F.R."/>
            <person name="Vidigal T.H.D.A."/>
            <person name="Brescovit A.D."/>
            <person name="Santos A.J."/>
        </authorList>
    </citation>
    <scope>NUCLEOTIDE SEQUENCE</scope>
    <source>
        <tissue evidence="2">Shoot tissue taken approximately 20 cm above the soil surface</tissue>
    </source>
</reference>
<protein>
    <submittedName>
        <fullName evidence="2">Gte102</fullName>
    </submittedName>
</protein>
<sequence>MHKSGVASVVVQIVPAATLNHPPAILTQAATLKVNQKKLVAQQSFRRELRNLTSWWSRKRVMLLVQLMPTVLLIMWDSAKRTMSPSLHQKRGKTQNPIGKSPQKSSCEQPF</sequence>
<evidence type="ECO:0000256" key="1">
    <source>
        <dbReference type="SAM" id="MobiDB-lite"/>
    </source>
</evidence>